<dbReference type="Proteomes" id="UP001372338">
    <property type="component" value="Unassembled WGS sequence"/>
</dbReference>
<evidence type="ECO:0008006" key="6">
    <source>
        <dbReference type="Google" id="ProtNLM"/>
    </source>
</evidence>
<evidence type="ECO:0000256" key="2">
    <source>
        <dbReference type="ARBA" id="ARBA00023136"/>
    </source>
</evidence>
<name>A0AAN9HYY9_CROPI</name>
<keyword evidence="2 3" id="KW-0472">Membrane</keyword>
<evidence type="ECO:0000313" key="4">
    <source>
        <dbReference type="EMBL" id="KAK7257590.1"/>
    </source>
</evidence>
<evidence type="ECO:0000256" key="1">
    <source>
        <dbReference type="ARBA" id="ARBA00004370"/>
    </source>
</evidence>
<reference evidence="4 5" key="1">
    <citation type="submission" date="2024-01" db="EMBL/GenBank/DDBJ databases">
        <title>The genomes of 5 underutilized Papilionoideae crops provide insights into root nodulation and disease resistanc.</title>
        <authorList>
            <person name="Yuan L."/>
        </authorList>
    </citation>
    <scope>NUCLEOTIDE SEQUENCE [LARGE SCALE GENOMIC DNA]</scope>
    <source>
        <strain evidence="4">ZHUSHIDOU_FW_LH</strain>
        <tissue evidence="4">Leaf</tissue>
    </source>
</reference>
<organism evidence="4 5">
    <name type="scientific">Crotalaria pallida</name>
    <name type="common">Smooth rattlebox</name>
    <name type="synonym">Crotalaria striata</name>
    <dbReference type="NCBI Taxonomy" id="3830"/>
    <lineage>
        <taxon>Eukaryota</taxon>
        <taxon>Viridiplantae</taxon>
        <taxon>Streptophyta</taxon>
        <taxon>Embryophyta</taxon>
        <taxon>Tracheophyta</taxon>
        <taxon>Spermatophyta</taxon>
        <taxon>Magnoliopsida</taxon>
        <taxon>eudicotyledons</taxon>
        <taxon>Gunneridae</taxon>
        <taxon>Pentapetalae</taxon>
        <taxon>rosids</taxon>
        <taxon>fabids</taxon>
        <taxon>Fabales</taxon>
        <taxon>Fabaceae</taxon>
        <taxon>Papilionoideae</taxon>
        <taxon>50 kb inversion clade</taxon>
        <taxon>genistoids sensu lato</taxon>
        <taxon>core genistoids</taxon>
        <taxon>Crotalarieae</taxon>
        <taxon>Crotalaria</taxon>
    </lineage>
</organism>
<sequence>MDIVYPGIVVNQRSMYTFHRLPKSEPMNIEIEHPTTVGRARSSDAGFVRRLTLTLVSIFVIMMSIISIAWFVMDKHDPGFHVMSLSVSNFTVSADSKIGGKYEVKLTITNPNKKIQVLLDRFQVLVFYGEVGLSMAAVQPVYLEKMANKSVNVEFVVMRDSTKLVSEKLVKEWNKGVVNFNVKMLVRARFEAGVWPSREKFLDVYCGDLDVGFFSPKDTGKLLGIGKDCSE</sequence>
<dbReference type="PANTHER" id="PTHR31415:SF130">
    <property type="entry name" value="NDR1_HIN1-LIKE PROTEIN 6"/>
    <property type="match status" value="1"/>
</dbReference>
<protein>
    <recommendedName>
        <fullName evidence="6">Late embryogenesis abundant protein LEA-2 subgroup domain-containing protein</fullName>
    </recommendedName>
</protein>
<dbReference type="EMBL" id="JAYWIO010000006">
    <property type="protein sequence ID" value="KAK7257590.1"/>
    <property type="molecule type" value="Genomic_DNA"/>
</dbReference>
<dbReference type="AlphaFoldDB" id="A0AAN9HYY9"/>
<dbReference type="GO" id="GO:0098542">
    <property type="term" value="P:defense response to other organism"/>
    <property type="evidence" value="ECO:0007669"/>
    <property type="project" value="InterPro"/>
</dbReference>
<dbReference type="PANTHER" id="PTHR31415">
    <property type="entry name" value="OS05G0367900 PROTEIN"/>
    <property type="match status" value="1"/>
</dbReference>
<evidence type="ECO:0000313" key="5">
    <source>
        <dbReference type="Proteomes" id="UP001372338"/>
    </source>
</evidence>
<accession>A0AAN9HYY9</accession>
<keyword evidence="3" id="KW-1133">Transmembrane helix</keyword>
<proteinExistence type="predicted"/>
<keyword evidence="3" id="KW-0812">Transmembrane</keyword>
<dbReference type="InterPro" id="IPR044839">
    <property type="entry name" value="NDR1-like"/>
</dbReference>
<feature type="transmembrane region" description="Helical" evidence="3">
    <location>
        <begin position="51"/>
        <end position="73"/>
    </location>
</feature>
<dbReference type="GO" id="GO:0005886">
    <property type="term" value="C:plasma membrane"/>
    <property type="evidence" value="ECO:0007669"/>
    <property type="project" value="TreeGrafter"/>
</dbReference>
<comment type="caution">
    <text evidence="4">The sequence shown here is derived from an EMBL/GenBank/DDBJ whole genome shotgun (WGS) entry which is preliminary data.</text>
</comment>
<dbReference type="GO" id="GO:0009506">
    <property type="term" value="C:plasmodesma"/>
    <property type="evidence" value="ECO:0007669"/>
    <property type="project" value="TreeGrafter"/>
</dbReference>
<evidence type="ECO:0000256" key="3">
    <source>
        <dbReference type="SAM" id="Phobius"/>
    </source>
</evidence>
<comment type="subcellular location">
    <subcellularLocation>
        <location evidence="1">Membrane</location>
    </subcellularLocation>
</comment>
<gene>
    <name evidence="4" type="ORF">RIF29_31662</name>
</gene>
<keyword evidence="5" id="KW-1185">Reference proteome</keyword>